<protein>
    <submittedName>
        <fullName evidence="3">AAA family ATPase</fullName>
    </submittedName>
</protein>
<dbReference type="PANTHER" id="PTHR23076:SF97">
    <property type="entry name" value="ATP-DEPENDENT ZINC METALLOPROTEASE YME1L1"/>
    <property type="match status" value="1"/>
</dbReference>
<evidence type="ECO:0000313" key="4">
    <source>
        <dbReference type="Proteomes" id="UP000584642"/>
    </source>
</evidence>
<dbReference type="Gene3D" id="3.40.50.300">
    <property type="entry name" value="P-loop containing nucleotide triphosphate hydrolases"/>
    <property type="match status" value="1"/>
</dbReference>
<dbReference type="Gene3D" id="1.20.58.760">
    <property type="entry name" value="Peptidase M41"/>
    <property type="match status" value="1"/>
</dbReference>
<proteinExistence type="predicted"/>
<dbReference type="SMART" id="SM00382">
    <property type="entry name" value="AAA"/>
    <property type="match status" value="1"/>
</dbReference>
<dbReference type="SUPFAM" id="SSF52540">
    <property type="entry name" value="P-loop containing nucleoside triphosphate hydrolases"/>
    <property type="match status" value="1"/>
</dbReference>
<dbReference type="SUPFAM" id="SSF140990">
    <property type="entry name" value="FtsH protease domain-like"/>
    <property type="match status" value="1"/>
</dbReference>
<sequence length="669" mass="71087">MVTPKDADPEIDRGAAAAEDAAKAPQIDPVEAAAEVILRRALDAAPDLKKALAAAGVAVVVQMPGAGWMGPVKTVWGRVVWPHSDVDQDGDSIKTPFWRFPAHHTAWVVYRRDGTQKDLSPGRGNAGVSAALSAGCPVVGFSPVPERHLPRDLMRVADLRIVIPPLDAAALAETLGVLTGTLPTAALSETLCRRIALEDLRLAWRPGTDANGYMGRLRRLLEAKAASTGVVLGQLHGMDEAVTWGMALVRDLAEYRRGVLPWSAVDRGVLLYGPPGTGKTTFAKALAGSCGVPLISGTLSQWQAAGYLNDLLKVMRAAFAEARAAAPAILFIDEIDSFGDRTRFTHDNKDYSIQVVNGLLEELDGIGGREGVVVIGACNHPGRLDPAITRSGRLDRTIAIPLPDQQALARILRHHLGGDLPEADLSKASLLALGGTGADCERWVRGARRRARHGGRDLVIDDVLDEIRGLQRARTADEAYRYAVHEAGHALVLVVEEPGALVSASIRQTADTQGGVVADRRDRKPVTRKEVAGRLRMLLAGRAAEEVVFGDVSTGSGGNASSDLAQATMLAAAALNAYGLDDGVDGLLWRGLPTPDTLPATLSLRPDMGAQVSAMLADGYAEAKDLIQRHRQELECIARLLVERETADGTEIEILVYGGEDGDAIATPP</sequence>
<accession>A0ABX2T889</accession>
<evidence type="ECO:0000256" key="1">
    <source>
        <dbReference type="SAM" id="MobiDB-lite"/>
    </source>
</evidence>
<name>A0ABX2T889_9PROT</name>
<dbReference type="InterPro" id="IPR003959">
    <property type="entry name" value="ATPase_AAA_core"/>
</dbReference>
<comment type="caution">
    <text evidence="3">The sequence shown here is derived from an EMBL/GenBank/DDBJ whole genome shotgun (WGS) entry which is preliminary data.</text>
</comment>
<evidence type="ECO:0000313" key="3">
    <source>
        <dbReference type="EMBL" id="NYZ20520.1"/>
    </source>
</evidence>
<dbReference type="CDD" id="cd19481">
    <property type="entry name" value="RecA-like_protease"/>
    <property type="match status" value="1"/>
</dbReference>
<dbReference type="InterPro" id="IPR027417">
    <property type="entry name" value="P-loop_NTPase"/>
</dbReference>
<organism evidence="3 4">
    <name type="scientific">Azospirillum oleiclasticum</name>
    <dbReference type="NCBI Taxonomy" id="2735135"/>
    <lineage>
        <taxon>Bacteria</taxon>
        <taxon>Pseudomonadati</taxon>
        <taxon>Pseudomonadota</taxon>
        <taxon>Alphaproteobacteria</taxon>
        <taxon>Rhodospirillales</taxon>
        <taxon>Azospirillaceae</taxon>
        <taxon>Azospirillum</taxon>
    </lineage>
</organism>
<dbReference type="Pfam" id="PF01434">
    <property type="entry name" value="Peptidase_M41"/>
    <property type="match status" value="1"/>
</dbReference>
<gene>
    <name evidence="3" type="ORF">HND93_12430</name>
</gene>
<feature type="region of interest" description="Disordered" evidence="1">
    <location>
        <begin position="1"/>
        <end position="23"/>
    </location>
</feature>
<dbReference type="RefSeq" id="WP_180282297.1">
    <property type="nucleotide sequence ID" value="NZ_JABFDB010000008.1"/>
</dbReference>
<feature type="domain" description="AAA+ ATPase" evidence="2">
    <location>
        <begin position="265"/>
        <end position="404"/>
    </location>
</feature>
<dbReference type="InterPro" id="IPR003593">
    <property type="entry name" value="AAA+_ATPase"/>
</dbReference>
<dbReference type="EMBL" id="JABFDB010000008">
    <property type="protein sequence ID" value="NYZ20520.1"/>
    <property type="molecule type" value="Genomic_DNA"/>
</dbReference>
<dbReference type="PANTHER" id="PTHR23076">
    <property type="entry name" value="METALLOPROTEASE M41 FTSH"/>
    <property type="match status" value="1"/>
</dbReference>
<evidence type="ECO:0000259" key="2">
    <source>
        <dbReference type="SMART" id="SM00382"/>
    </source>
</evidence>
<reference evidence="3 4" key="1">
    <citation type="submission" date="2020-05" db="EMBL/GenBank/DDBJ databases">
        <title>Azospirillum oleiclasticum sp. nov, a nitrogen-fixing and heavy crude oil-emulsifying bacterium isolated from the crude oil of Yumen Oilfield.</title>
        <authorList>
            <person name="Wu D."/>
            <person name="Cai M."/>
            <person name="Zhang X."/>
        </authorList>
    </citation>
    <scope>NUCLEOTIDE SEQUENCE [LARGE SCALE GENOMIC DNA]</scope>
    <source>
        <strain evidence="3 4">ROY-1-1-2</strain>
    </source>
</reference>
<feature type="compositionally biased region" description="Basic and acidic residues" evidence="1">
    <location>
        <begin position="1"/>
        <end position="13"/>
    </location>
</feature>
<dbReference type="InterPro" id="IPR037219">
    <property type="entry name" value="Peptidase_M41-like"/>
</dbReference>
<keyword evidence="4" id="KW-1185">Reference proteome</keyword>
<dbReference type="Proteomes" id="UP000584642">
    <property type="component" value="Unassembled WGS sequence"/>
</dbReference>
<dbReference type="InterPro" id="IPR000642">
    <property type="entry name" value="Peptidase_M41"/>
</dbReference>
<dbReference type="Pfam" id="PF00004">
    <property type="entry name" value="AAA"/>
    <property type="match status" value="1"/>
</dbReference>